<dbReference type="Gene3D" id="1.10.357.10">
    <property type="entry name" value="Tetracycline Repressor, domain 2"/>
    <property type="match status" value="1"/>
</dbReference>
<dbReference type="Proteomes" id="UP000045782">
    <property type="component" value="Unassembled WGS sequence"/>
</dbReference>
<evidence type="ECO:0000313" key="8">
    <source>
        <dbReference type="EMBL" id="CPV42028.1"/>
    </source>
</evidence>
<evidence type="ECO:0000259" key="6">
    <source>
        <dbReference type="PROSITE" id="PS50977"/>
    </source>
</evidence>
<dbReference type="InterPro" id="IPR041347">
    <property type="entry name" value="MftR_C"/>
</dbReference>
<gene>
    <name evidence="7" type="ORF">ERS075527_01502</name>
    <name evidence="8" type="ORF">ERS075579_01344</name>
</gene>
<sequence>MSENGRLLGMNAQPARVGRRPSTTRDEITAVAMTLFAQHGFDEVSVDDIAAAAGIARRTVFRYYSSKNAIVWGDFDSHLGVMRTLLEETADTVDTSTALRQAVLTFNDFPVDETPRHRMRMRMILEVPALQAYSMLMYTGWRDVIAQFVARRSGTDPGSLLPQTVAWTLLGVALAAYEQWLADESSKLTTLLGKGFDAAEVGLRALR</sequence>
<dbReference type="Gene3D" id="1.10.10.60">
    <property type="entry name" value="Homeodomain-like"/>
    <property type="match status" value="1"/>
</dbReference>
<dbReference type="InterPro" id="IPR001647">
    <property type="entry name" value="HTH_TetR"/>
</dbReference>
<dbReference type="GO" id="GO:0000976">
    <property type="term" value="F:transcription cis-regulatory region binding"/>
    <property type="evidence" value="ECO:0007669"/>
    <property type="project" value="TreeGrafter"/>
</dbReference>
<feature type="DNA-binding region" description="H-T-H motif" evidence="4">
    <location>
        <begin position="45"/>
        <end position="64"/>
    </location>
</feature>
<dbReference type="SUPFAM" id="SSF46689">
    <property type="entry name" value="Homeodomain-like"/>
    <property type="match status" value="1"/>
</dbReference>
<dbReference type="InterPro" id="IPR050109">
    <property type="entry name" value="HTH-type_TetR-like_transc_reg"/>
</dbReference>
<evidence type="ECO:0000313" key="7">
    <source>
        <dbReference type="EMBL" id="CPT17466.1"/>
    </source>
</evidence>
<dbReference type="Pfam" id="PF00440">
    <property type="entry name" value="TetR_N"/>
    <property type="match status" value="1"/>
</dbReference>
<dbReference type="PANTHER" id="PTHR30055">
    <property type="entry name" value="HTH-TYPE TRANSCRIPTIONAL REGULATOR RUTR"/>
    <property type="match status" value="1"/>
</dbReference>
<dbReference type="EMBL" id="CSWP01000002">
    <property type="protein sequence ID" value="CPV42028.1"/>
    <property type="molecule type" value="Genomic_DNA"/>
</dbReference>
<evidence type="ECO:0000313" key="10">
    <source>
        <dbReference type="Proteomes" id="UP000045782"/>
    </source>
</evidence>
<evidence type="ECO:0000256" key="1">
    <source>
        <dbReference type="ARBA" id="ARBA00023015"/>
    </source>
</evidence>
<keyword evidence="3" id="KW-0804">Transcription</keyword>
<reference evidence="8 10" key="1">
    <citation type="submission" date="2015-03" db="EMBL/GenBank/DDBJ databases">
        <authorList>
            <person name="Murphy D."/>
        </authorList>
    </citation>
    <scope>NUCLEOTIDE SEQUENCE [LARGE SCALE GENOMIC DNA]</scope>
    <source>
        <strain evidence="8 10">PAP088</strain>
    </source>
</reference>
<evidence type="ECO:0000256" key="4">
    <source>
        <dbReference type="PROSITE-ProRule" id="PRU00335"/>
    </source>
</evidence>
<dbReference type="EMBL" id="CSUW01000003">
    <property type="protein sequence ID" value="CPT17466.1"/>
    <property type="molecule type" value="Genomic_DNA"/>
</dbReference>
<evidence type="ECO:0000256" key="3">
    <source>
        <dbReference type="ARBA" id="ARBA00023163"/>
    </source>
</evidence>
<dbReference type="InterPro" id="IPR023851">
    <property type="entry name" value="Tscrpt_reg_TetR-type"/>
</dbReference>
<dbReference type="InterPro" id="IPR009057">
    <property type="entry name" value="Homeodomain-like_sf"/>
</dbReference>
<organism evidence="8 10">
    <name type="scientific">Mycobacteroides abscessus</name>
    <dbReference type="NCBI Taxonomy" id="36809"/>
    <lineage>
        <taxon>Bacteria</taxon>
        <taxon>Bacillati</taxon>
        <taxon>Actinomycetota</taxon>
        <taxon>Actinomycetes</taxon>
        <taxon>Mycobacteriales</taxon>
        <taxon>Mycobacteriaceae</taxon>
        <taxon>Mycobacteroides</taxon>
    </lineage>
</organism>
<name>A0A0U0WXL5_9MYCO</name>
<reference evidence="7 9" key="2">
    <citation type="submission" date="2015-03" db="EMBL/GenBank/DDBJ databases">
        <authorList>
            <consortium name="Pathogen Informatics"/>
            <person name="Murphy D."/>
        </authorList>
    </citation>
    <scope>NUCLEOTIDE SEQUENCE [LARGE SCALE GENOMIC DNA]</scope>
    <source>
        <strain evidence="7 9">PAP036</strain>
    </source>
</reference>
<feature type="domain" description="HTH tetR-type" evidence="6">
    <location>
        <begin position="22"/>
        <end position="82"/>
    </location>
</feature>
<dbReference type="PROSITE" id="PS50977">
    <property type="entry name" value="HTH_TETR_2"/>
    <property type="match status" value="1"/>
</dbReference>
<keyword evidence="1" id="KW-0805">Transcription regulation</keyword>
<protein>
    <submittedName>
        <fullName evidence="8">Probable transcriptional regulatory protein TetR</fullName>
    </submittedName>
</protein>
<evidence type="ECO:0000313" key="9">
    <source>
        <dbReference type="Proteomes" id="UP000038487"/>
    </source>
</evidence>
<proteinExistence type="predicted"/>
<dbReference type="GO" id="GO:0003700">
    <property type="term" value="F:DNA-binding transcription factor activity"/>
    <property type="evidence" value="ECO:0007669"/>
    <property type="project" value="TreeGrafter"/>
</dbReference>
<evidence type="ECO:0000256" key="5">
    <source>
        <dbReference type="SAM" id="MobiDB-lite"/>
    </source>
</evidence>
<dbReference type="AlphaFoldDB" id="A0A0U0WXL5"/>
<dbReference type="Proteomes" id="UP000038487">
    <property type="component" value="Unassembled WGS sequence"/>
</dbReference>
<dbReference type="PANTHER" id="PTHR30055:SF238">
    <property type="entry name" value="MYCOFACTOCIN BIOSYNTHESIS TRANSCRIPTIONAL REGULATOR MFTR-RELATED"/>
    <property type="match status" value="1"/>
</dbReference>
<feature type="region of interest" description="Disordered" evidence="5">
    <location>
        <begin position="1"/>
        <end position="23"/>
    </location>
</feature>
<dbReference type="PRINTS" id="PR00455">
    <property type="entry name" value="HTHTETR"/>
</dbReference>
<dbReference type="NCBIfam" id="TIGR03968">
    <property type="entry name" value="mycofact_TetR"/>
    <property type="match status" value="1"/>
</dbReference>
<keyword evidence="2 4" id="KW-0238">DNA-binding</keyword>
<dbReference type="Pfam" id="PF17754">
    <property type="entry name" value="TetR_C_14"/>
    <property type="match status" value="1"/>
</dbReference>
<evidence type="ECO:0000256" key="2">
    <source>
        <dbReference type="ARBA" id="ARBA00023125"/>
    </source>
</evidence>
<accession>A0A0U0WXL5</accession>